<keyword evidence="3" id="KW-1185">Reference proteome</keyword>
<reference evidence="3" key="1">
    <citation type="journal article" date="2014" name="Proc. Natl. Acad. Sci. U.S.A.">
        <title>Extensive sampling of basidiomycete genomes demonstrates inadequacy of the white-rot/brown-rot paradigm for wood decay fungi.</title>
        <authorList>
            <person name="Riley R."/>
            <person name="Salamov A.A."/>
            <person name="Brown D.W."/>
            <person name="Nagy L.G."/>
            <person name="Floudas D."/>
            <person name="Held B.W."/>
            <person name="Levasseur A."/>
            <person name="Lombard V."/>
            <person name="Morin E."/>
            <person name="Otillar R."/>
            <person name="Lindquist E.A."/>
            <person name="Sun H."/>
            <person name="LaButti K.M."/>
            <person name="Schmutz J."/>
            <person name="Jabbour D."/>
            <person name="Luo H."/>
            <person name="Baker S.E."/>
            <person name="Pisabarro A.G."/>
            <person name="Walton J.D."/>
            <person name="Blanchette R.A."/>
            <person name="Henrissat B."/>
            <person name="Martin F."/>
            <person name="Cullen D."/>
            <person name="Hibbett D.S."/>
            <person name="Grigoriev I.V."/>
        </authorList>
    </citation>
    <scope>NUCLEOTIDE SEQUENCE [LARGE SCALE GENOMIC DNA]</scope>
    <source>
        <strain evidence="3">MUCL 33604</strain>
    </source>
</reference>
<name>A0A067PEV2_9AGAM</name>
<reference evidence="1" key="2">
    <citation type="journal article" date="2014" name="Proc. Natl. Acad. Sci. U.S.A.">
        <title>Extensive sampling of basidiomycete genomes demonstrates inadequacy of the white rot/brown rot paradigm for wood decay fungi.</title>
        <authorList>
            <person name="Riley R."/>
            <person name="Salamov A.A."/>
            <person name="Brown D.W."/>
            <person name="Nagy L.G."/>
            <person name="Floudas D."/>
            <person name="Held B.W."/>
            <person name="Levasseur A."/>
            <person name="Lombard V."/>
            <person name="Morin E."/>
            <person name="Otillar R."/>
            <person name="Lindquist E.A."/>
            <person name="Sun H."/>
            <person name="LaButti K.M."/>
            <person name="Schmutz J."/>
            <person name="Jabbour D."/>
            <person name="Luo H."/>
            <person name="Baker S.E."/>
            <person name="Pisabarro A.G."/>
            <person name="Walton J.D."/>
            <person name="Blanchette R.A."/>
            <person name="Henrissat B."/>
            <person name="Martin F."/>
            <person name="Cullen D."/>
            <person name="Hibbett D.S."/>
            <person name="Grigoriev I.V."/>
        </authorList>
    </citation>
    <scope>NUCLEOTIDE SEQUENCE</scope>
    <source>
        <strain evidence="1">MUCL 33604</strain>
    </source>
</reference>
<organism evidence="1 3">
    <name type="scientific">Jaapia argillacea MUCL 33604</name>
    <dbReference type="NCBI Taxonomy" id="933084"/>
    <lineage>
        <taxon>Eukaryota</taxon>
        <taxon>Fungi</taxon>
        <taxon>Dikarya</taxon>
        <taxon>Basidiomycota</taxon>
        <taxon>Agaricomycotina</taxon>
        <taxon>Agaricomycetes</taxon>
        <taxon>Agaricomycetidae</taxon>
        <taxon>Jaapiales</taxon>
        <taxon>Jaapiaceae</taxon>
        <taxon>Jaapia</taxon>
    </lineage>
</organism>
<gene>
    <name evidence="2" type="ORF">JAAARDRAFT_42412</name>
    <name evidence="1" type="ORF">JAAARDRAFT_43147</name>
</gene>
<evidence type="ECO:0000313" key="1">
    <source>
        <dbReference type="EMBL" id="KDQ49001.1"/>
    </source>
</evidence>
<dbReference type="EMBL" id="KL197769">
    <property type="protein sequence ID" value="KDQ49933.1"/>
    <property type="molecule type" value="Genomic_DNA"/>
</dbReference>
<dbReference type="HOGENOM" id="CLU_3106694_0_0_1"/>
<sequence>MCRVARAHVGCLGMSAPAFPLAYHSACLATLIPHSHSPPTPIISSRRWLVS</sequence>
<accession>A0A067PEV2</accession>
<proteinExistence type="predicted"/>
<dbReference type="EMBL" id="KL197864">
    <property type="protein sequence ID" value="KDQ49001.1"/>
    <property type="molecule type" value="Genomic_DNA"/>
</dbReference>
<dbReference type="Proteomes" id="UP000027265">
    <property type="component" value="Unassembled WGS sequence"/>
</dbReference>
<dbReference type="AlphaFoldDB" id="A0A067PEV2"/>
<evidence type="ECO:0000313" key="2">
    <source>
        <dbReference type="EMBL" id="KDQ49933.1"/>
    </source>
</evidence>
<protein>
    <submittedName>
        <fullName evidence="1">Uncharacterized protein</fullName>
    </submittedName>
</protein>
<evidence type="ECO:0000313" key="3">
    <source>
        <dbReference type="Proteomes" id="UP000027265"/>
    </source>
</evidence>